<evidence type="ECO:0000313" key="1">
    <source>
        <dbReference type="EMBL" id="KAF6824438.1"/>
    </source>
</evidence>
<dbReference type="EMBL" id="WIGO01000193">
    <property type="protein sequence ID" value="KAF6824438.1"/>
    <property type="molecule type" value="Genomic_DNA"/>
</dbReference>
<dbReference type="AlphaFoldDB" id="A0A8H6K4V8"/>
<gene>
    <name evidence="1" type="ORF">CPLU01_10869</name>
</gene>
<dbReference type="Proteomes" id="UP000654918">
    <property type="component" value="Unassembled WGS sequence"/>
</dbReference>
<evidence type="ECO:0000313" key="2">
    <source>
        <dbReference type="Proteomes" id="UP000654918"/>
    </source>
</evidence>
<name>A0A8H6K4V8_9PEZI</name>
<comment type="caution">
    <text evidence="1">The sequence shown here is derived from an EMBL/GenBank/DDBJ whole genome shotgun (WGS) entry which is preliminary data.</text>
</comment>
<proteinExistence type="predicted"/>
<keyword evidence="2" id="KW-1185">Reference proteome</keyword>
<organism evidence="1 2">
    <name type="scientific">Colletotrichum plurivorum</name>
    <dbReference type="NCBI Taxonomy" id="2175906"/>
    <lineage>
        <taxon>Eukaryota</taxon>
        <taxon>Fungi</taxon>
        <taxon>Dikarya</taxon>
        <taxon>Ascomycota</taxon>
        <taxon>Pezizomycotina</taxon>
        <taxon>Sordariomycetes</taxon>
        <taxon>Hypocreomycetidae</taxon>
        <taxon>Glomerellales</taxon>
        <taxon>Glomerellaceae</taxon>
        <taxon>Colletotrichum</taxon>
        <taxon>Colletotrichum orchidearum species complex</taxon>
    </lineage>
</organism>
<protein>
    <submittedName>
        <fullName evidence="1">Uncharacterized protein</fullName>
    </submittedName>
</protein>
<accession>A0A8H6K4V8</accession>
<sequence>MYSWLLSTDDFEKSPAACRLFNRSTINSRMRPEWAVSSRVETGPKPRRNPHTTIIILGQEPLSSLGKAEGPPVSISSGCWRLRPELEPRPAFEYFSKLPPKLQHVARLRVVPITRLSPLVSVFSAFANEPRRMDCCSNPPPGSG</sequence>
<reference evidence="1" key="1">
    <citation type="journal article" date="2020" name="Phytopathology">
        <title>Genome Sequence Resources of Colletotrichum truncatum, C. plurivorum, C. musicola, and C. sojae: Four Species Pathogenic to Soybean (Glycine max).</title>
        <authorList>
            <person name="Rogerio F."/>
            <person name="Boufleur T.R."/>
            <person name="Ciampi-Guillardi M."/>
            <person name="Sukno S.A."/>
            <person name="Thon M.R."/>
            <person name="Massola Junior N.S."/>
            <person name="Baroncelli R."/>
        </authorList>
    </citation>
    <scope>NUCLEOTIDE SEQUENCE</scope>
    <source>
        <strain evidence="1">LFN00145</strain>
    </source>
</reference>